<gene>
    <name evidence="2" type="ORF">LptCag_1561</name>
</gene>
<accession>A0A094YKU2</accession>
<comment type="caution">
    <text evidence="2">The sequence shown here is derived from an EMBL/GenBank/DDBJ whole genome shotgun (WGS) entry which is preliminary data.</text>
</comment>
<protein>
    <recommendedName>
        <fullName evidence="4">Helix-turn-helix domain-containing protein</fullName>
    </recommendedName>
</protein>
<evidence type="ECO:0008006" key="4">
    <source>
        <dbReference type="Google" id="ProtNLM"/>
    </source>
</evidence>
<dbReference type="RefSeq" id="WP_036082510.1">
    <property type="nucleotide sequence ID" value="NZ_JPGK01000005.1"/>
</dbReference>
<name>A0A094YKU2_9BACT</name>
<dbReference type="PATRIC" id="fig|178606.4.peg.1567"/>
<evidence type="ECO:0000256" key="1">
    <source>
        <dbReference type="SAM" id="MobiDB-lite"/>
    </source>
</evidence>
<feature type="compositionally biased region" description="Basic residues" evidence="1">
    <location>
        <begin position="152"/>
        <end position="164"/>
    </location>
</feature>
<reference evidence="2 3" key="1">
    <citation type="submission" date="2014-06" db="EMBL/GenBank/DDBJ databases">
        <title>Draft genome sequence of iron oxidizing acidophile Leptospirillum ferriphilum DSM14647.</title>
        <authorList>
            <person name="Cardenas J.P."/>
            <person name="Lazcano M."/>
            <person name="Ossandon F.J."/>
            <person name="Corbett M."/>
            <person name="Holmes D.S."/>
            <person name="Watkin E."/>
        </authorList>
    </citation>
    <scope>NUCLEOTIDE SEQUENCE [LARGE SCALE GENOMIC DNA]</scope>
    <source>
        <strain evidence="2 3">DSM 14647</strain>
    </source>
</reference>
<evidence type="ECO:0000313" key="3">
    <source>
        <dbReference type="Proteomes" id="UP000029452"/>
    </source>
</evidence>
<dbReference type="Proteomes" id="UP000029452">
    <property type="component" value="Unassembled WGS sequence"/>
</dbReference>
<evidence type="ECO:0000313" key="2">
    <source>
        <dbReference type="EMBL" id="KGA93851.1"/>
    </source>
</evidence>
<sequence length="164" mass="19058">MATKFHDKGFRMSVSEKKRQESTLDFRLLSLETTIQELILVLQEKQDKKDLSPSREKSVPRGSGPERIRKAFHPRARIRLNEAANVMGMSYQRLYALVRDKEIDLVVSLDERGKRYVFIDDLIRYLYPSYVFSESTTPESGVSGRDIPPKKIAGRPRKTGWRRV</sequence>
<dbReference type="AlphaFoldDB" id="A0A094YKU2"/>
<feature type="region of interest" description="Disordered" evidence="1">
    <location>
        <begin position="49"/>
        <end position="68"/>
    </location>
</feature>
<feature type="region of interest" description="Disordered" evidence="1">
    <location>
        <begin position="134"/>
        <end position="164"/>
    </location>
</feature>
<dbReference type="EMBL" id="JPGK01000005">
    <property type="protein sequence ID" value="KGA93851.1"/>
    <property type="molecule type" value="Genomic_DNA"/>
</dbReference>
<organism evidence="2 3">
    <name type="scientific">Leptospirillum ferriphilum</name>
    <dbReference type="NCBI Taxonomy" id="178606"/>
    <lineage>
        <taxon>Bacteria</taxon>
        <taxon>Pseudomonadati</taxon>
        <taxon>Nitrospirota</taxon>
        <taxon>Nitrospiria</taxon>
        <taxon>Nitrospirales</taxon>
        <taxon>Nitrospiraceae</taxon>
        <taxon>Leptospirillum</taxon>
    </lineage>
</organism>
<proteinExistence type="predicted"/>